<comment type="caution">
    <text evidence="2">The sequence shown here is derived from an EMBL/GenBank/DDBJ whole genome shotgun (WGS) entry which is preliminary data.</text>
</comment>
<reference evidence="3" key="1">
    <citation type="journal article" date="2020" name="Syst. Appl. Microbiol.">
        <title>Streptomyces alkaliterrae sp. nov., isolated from an alkaline soil, and emended descriptions of Streptomyces alkaliphilus, Streptomyces calidiresistens and Streptomyces durbertensis.</title>
        <authorList>
            <person name="Swiecimska M."/>
            <person name="Golinska P."/>
            <person name="Nouioui I."/>
            <person name="Wypij M."/>
            <person name="Rai M."/>
            <person name="Sangal V."/>
            <person name="Goodfellow M."/>
        </authorList>
    </citation>
    <scope>NUCLEOTIDE SEQUENCE [LARGE SCALE GENOMIC DNA]</scope>
    <source>
        <strain evidence="3">DSM 104538</strain>
    </source>
</reference>
<feature type="transmembrane region" description="Helical" evidence="1">
    <location>
        <begin position="12"/>
        <end position="33"/>
    </location>
</feature>
<evidence type="ECO:0000256" key="1">
    <source>
        <dbReference type="SAM" id="Phobius"/>
    </source>
</evidence>
<evidence type="ECO:0000313" key="2">
    <source>
        <dbReference type="EMBL" id="MBB1246735.1"/>
    </source>
</evidence>
<evidence type="ECO:0000313" key="3">
    <source>
        <dbReference type="Proteomes" id="UP000766698"/>
    </source>
</evidence>
<feature type="transmembrane region" description="Helical" evidence="1">
    <location>
        <begin position="45"/>
        <end position="69"/>
    </location>
</feature>
<protein>
    <recommendedName>
        <fullName evidence="4">Integral membrane protein</fullName>
    </recommendedName>
</protein>
<gene>
    <name evidence="2" type="ORF">GL263_24750</name>
</gene>
<sequence length="200" mass="21191">MFLYWLAVLRRVSVPGLAVGAVLGGAMATVVLVDGLGWREAASDAATGLLLGYLTVTLVVSTSETMLALRVARRHGAVPDSGMFTFPCVREIRLRGVGYSTGSAVAHRILGHARATGTVRIEQTLENESGHVYLIAGGAAGVRVAARLETVVAREEVVVRLEARPLRRWKQLDGGASWGVARALESSARATFPECGLQPS</sequence>
<dbReference type="RefSeq" id="WP_182857967.1">
    <property type="nucleotide sequence ID" value="NZ_WMLF01000587.1"/>
</dbReference>
<accession>A0ABR6EP97</accession>
<organism evidence="2 3">
    <name type="scientific">Streptomyces durbertensis</name>
    <dbReference type="NCBI Taxonomy" id="2448886"/>
    <lineage>
        <taxon>Bacteria</taxon>
        <taxon>Bacillati</taxon>
        <taxon>Actinomycetota</taxon>
        <taxon>Actinomycetes</taxon>
        <taxon>Kitasatosporales</taxon>
        <taxon>Streptomycetaceae</taxon>
        <taxon>Streptomyces</taxon>
    </lineage>
</organism>
<keyword evidence="1" id="KW-0812">Transmembrane</keyword>
<dbReference type="EMBL" id="WMLF01000587">
    <property type="protein sequence ID" value="MBB1246735.1"/>
    <property type="molecule type" value="Genomic_DNA"/>
</dbReference>
<name>A0ABR6EP97_9ACTN</name>
<dbReference type="Proteomes" id="UP000766698">
    <property type="component" value="Unassembled WGS sequence"/>
</dbReference>
<keyword evidence="1" id="KW-0472">Membrane</keyword>
<evidence type="ECO:0008006" key="4">
    <source>
        <dbReference type="Google" id="ProtNLM"/>
    </source>
</evidence>
<proteinExistence type="predicted"/>
<keyword evidence="1" id="KW-1133">Transmembrane helix</keyword>
<keyword evidence="3" id="KW-1185">Reference proteome</keyword>